<dbReference type="PANTHER" id="PTHR32468:SF0">
    <property type="entry name" value="K(+)_H(+) ANTIPORTER 1"/>
    <property type="match status" value="1"/>
</dbReference>
<feature type="transmembrane region" description="Helical" evidence="8">
    <location>
        <begin position="142"/>
        <end position="161"/>
    </location>
</feature>
<accession>A0ABZ1RGT2</accession>
<gene>
    <name evidence="10" type="ORF">OHU17_08800</name>
</gene>
<feature type="transmembrane region" description="Helical" evidence="8">
    <location>
        <begin position="207"/>
        <end position="230"/>
    </location>
</feature>
<feature type="transmembrane region" description="Helical" evidence="8">
    <location>
        <begin position="321"/>
        <end position="341"/>
    </location>
</feature>
<dbReference type="Gene3D" id="1.20.1530.20">
    <property type="match status" value="1"/>
</dbReference>
<feature type="transmembrane region" description="Helical" evidence="8">
    <location>
        <begin position="36"/>
        <end position="54"/>
    </location>
</feature>
<dbReference type="InterPro" id="IPR050794">
    <property type="entry name" value="CPA2_transporter"/>
</dbReference>
<evidence type="ECO:0000256" key="3">
    <source>
        <dbReference type="ARBA" id="ARBA00022692"/>
    </source>
</evidence>
<protein>
    <submittedName>
        <fullName evidence="10">Cation:proton antiporter</fullName>
    </submittedName>
</protein>
<keyword evidence="3 8" id="KW-0812">Transmembrane</keyword>
<feature type="transmembrane region" description="Helical" evidence="8">
    <location>
        <begin position="173"/>
        <end position="195"/>
    </location>
</feature>
<sequence>MSSDAMITHLVGATALILIVAHTAGRLSRLLGQPTIIGQLIAGIALGPTMLAEVSPRLAGILFPPALTPVLTGLAQIALVLFLFAVGYELDLRVLKGRARSVVTVSLAAFLLPMAAGCGAALLFHERLAELGAPERMTGSSVLFFGVALSITAVPVLTAIVREKGLAGTVPGIVAVSAAGLIDVMGWTVLAGTLMESDGAGGLGWRVRLLLLLGFLVAMLFGARPVLRALLWRAGVDPSMRLAVLVGFAFASAWVTNALGLHVIFGALLAGVVTPRERGGTLDPDLVRPLHDIGLLLLPFFFVVSGRSVEIGALDADGVAALALITLLAVSIKLVSGTVAARLSGLDRHDARTVGVLLNTRGLTELIALNVGLQAGLVSGRLYTALVLMALVTTVLTQPLLVVVRRLREREERAATAAAADAPGARLPVGDAPPL</sequence>
<proteinExistence type="predicted"/>
<feature type="compositionally biased region" description="Low complexity" evidence="7">
    <location>
        <begin position="416"/>
        <end position="429"/>
    </location>
</feature>
<evidence type="ECO:0000256" key="5">
    <source>
        <dbReference type="ARBA" id="ARBA00023065"/>
    </source>
</evidence>
<reference evidence="10" key="1">
    <citation type="submission" date="2022-10" db="EMBL/GenBank/DDBJ databases">
        <title>The complete genomes of actinobacterial strains from the NBC collection.</title>
        <authorList>
            <person name="Joergensen T.S."/>
            <person name="Alvarez Arevalo M."/>
            <person name="Sterndorff E.B."/>
            <person name="Faurdal D."/>
            <person name="Vuksanovic O."/>
            <person name="Mourched A.-S."/>
            <person name="Charusanti P."/>
            <person name="Shaw S."/>
            <person name="Blin K."/>
            <person name="Weber T."/>
        </authorList>
    </citation>
    <scope>NUCLEOTIDE SEQUENCE</scope>
    <source>
        <strain evidence="10">NBC_00283</strain>
    </source>
</reference>
<feature type="transmembrane region" description="Helical" evidence="8">
    <location>
        <begin position="382"/>
        <end position="404"/>
    </location>
</feature>
<feature type="transmembrane region" description="Helical" evidence="8">
    <location>
        <begin position="293"/>
        <end position="309"/>
    </location>
</feature>
<dbReference type="Proteomes" id="UP001432075">
    <property type="component" value="Chromosome"/>
</dbReference>
<evidence type="ECO:0000256" key="8">
    <source>
        <dbReference type="SAM" id="Phobius"/>
    </source>
</evidence>
<keyword evidence="11" id="KW-1185">Reference proteome</keyword>
<organism evidence="10 11">
    <name type="scientific">Streptomyces goshikiensis</name>
    <dbReference type="NCBI Taxonomy" id="1942"/>
    <lineage>
        <taxon>Bacteria</taxon>
        <taxon>Bacillati</taxon>
        <taxon>Actinomycetota</taxon>
        <taxon>Actinomycetes</taxon>
        <taxon>Kitasatosporales</taxon>
        <taxon>Streptomycetaceae</taxon>
        <taxon>Streptomyces</taxon>
    </lineage>
</organism>
<dbReference type="EMBL" id="CP108057">
    <property type="protein sequence ID" value="WUO45926.1"/>
    <property type="molecule type" value="Genomic_DNA"/>
</dbReference>
<feature type="domain" description="Cation/H+ exchanger transmembrane" evidence="9">
    <location>
        <begin position="19"/>
        <end position="401"/>
    </location>
</feature>
<keyword evidence="6 8" id="KW-0472">Membrane</keyword>
<evidence type="ECO:0000256" key="7">
    <source>
        <dbReference type="SAM" id="MobiDB-lite"/>
    </source>
</evidence>
<feature type="transmembrane region" description="Helical" evidence="8">
    <location>
        <begin position="6"/>
        <end position="24"/>
    </location>
</feature>
<dbReference type="InterPro" id="IPR006153">
    <property type="entry name" value="Cation/H_exchanger_TM"/>
</dbReference>
<comment type="subcellular location">
    <subcellularLocation>
        <location evidence="1">Membrane</location>
        <topology evidence="1">Multi-pass membrane protein</topology>
    </subcellularLocation>
</comment>
<evidence type="ECO:0000256" key="1">
    <source>
        <dbReference type="ARBA" id="ARBA00004141"/>
    </source>
</evidence>
<feature type="transmembrane region" description="Helical" evidence="8">
    <location>
        <begin position="66"/>
        <end position="90"/>
    </location>
</feature>
<evidence type="ECO:0000256" key="2">
    <source>
        <dbReference type="ARBA" id="ARBA00022448"/>
    </source>
</evidence>
<dbReference type="InterPro" id="IPR038770">
    <property type="entry name" value="Na+/solute_symporter_sf"/>
</dbReference>
<feature type="transmembrane region" description="Helical" evidence="8">
    <location>
        <begin position="102"/>
        <end position="122"/>
    </location>
</feature>
<evidence type="ECO:0000256" key="4">
    <source>
        <dbReference type="ARBA" id="ARBA00022989"/>
    </source>
</evidence>
<dbReference type="PANTHER" id="PTHR32468">
    <property type="entry name" value="CATION/H + ANTIPORTER"/>
    <property type="match status" value="1"/>
</dbReference>
<evidence type="ECO:0000259" key="9">
    <source>
        <dbReference type="Pfam" id="PF00999"/>
    </source>
</evidence>
<dbReference type="RefSeq" id="WP_328775664.1">
    <property type="nucleotide sequence ID" value="NZ_CP108057.1"/>
</dbReference>
<feature type="transmembrane region" description="Helical" evidence="8">
    <location>
        <begin position="242"/>
        <end position="273"/>
    </location>
</feature>
<evidence type="ECO:0000256" key="6">
    <source>
        <dbReference type="ARBA" id="ARBA00023136"/>
    </source>
</evidence>
<dbReference type="Pfam" id="PF00999">
    <property type="entry name" value="Na_H_Exchanger"/>
    <property type="match status" value="1"/>
</dbReference>
<keyword evidence="5" id="KW-0406">Ion transport</keyword>
<feature type="region of interest" description="Disordered" evidence="7">
    <location>
        <begin position="416"/>
        <end position="435"/>
    </location>
</feature>
<evidence type="ECO:0000313" key="11">
    <source>
        <dbReference type="Proteomes" id="UP001432075"/>
    </source>
</evidence>
<name>A0ABZ1RGT2_9ACTN</name>
<evidence type="ECO:0000313" key="10">
    <source>
        <dbReference type="EMBL" id="WUO45926.1"/>
    </source>
</evidence>
<keyword evidence="2" id="KW-0813">Transport</keyword>
<keyword evidence="4 8" id="KW-1133">Transmembrane helix</keyword>